<dbReference type="EMBL" id="JELW01000045">
    <property type="protein sequence ID" value="EXU96754.1"/>
    <property type="molecule type" value="Genomic_DNA"/>
</dbReference>
<name>A0A0A1UP44_9HYPO</name>
<evidence type="ECO:0000313" key="3">
    <source>
        <dbReference type="Proteomes" id="UP000030151"/>
    </source>
</evidence>
<feature type="region of interest" description="Disordered" evidence="1">
    <location>
        <begin position="76"/>
        <end position="144"/>
    </location>
</feature>
<feature type="compositionally biased region" description="Low complexity" evidence="1">
    <location>
        <begin position="87"/>
        <end position="100"/>
    </location>
</feature>
<protein>
    <submittedName>
        <fullName evidence="2">DUF3716 domain protein</fullName>
    </submittedName>
</protein>
<dbReference type="Pfam" id="PF12511">
    <property type="entry name" value="DUF3716"/>
    <property type="match status" value="1"/>
</dbReference>
<evidence type="ECO:0000313" key="2">
    <source>
        <dbReference type="EMBL" id="EXU96754.1"/>
    </source>
</evidence>
<evidence type="ECO:0000256" key="1">
    <source>
        <dbReference type="SAM" id="MobiDB-lite"/>
    </source>
</evidence>
<gene>
    <name evidence="2" type="ORF">X797_010151</name>
</gene>
<sequence length="173" mass="18483">MPKRRKSLDYFPCNNCKDDNNSGNFRTCTVLPGVRACTNCMVREIGSKCVFEDKVQRAGAPAATDKACGRQIRRALRSGDASKATNTSSTGPGVPVSGGTAENDAGGQKARDLAGAAVSAGQGRDQTEGDAPPVAGDEFHAEFNTPIVVEVDRRRRDSELMTVEQMEKELKGF</sequence>
<dbReference type="eggNOG" id="ENOG502RJ2K">
    <property type="taxonomic scope" value="Eukaryota"/>
</dbReference>
<dbReference type="Proteomes" id="UP000030151">
    <property type="component" value="Unassembled WGS sequence"/>
</dbReference>
<proteinExistence type="predicted"/>
<dbReference type="AlphaFoldDB" id="A0A0A1UP44"/>
<dbReference type="OrthoDB" id="4940802at2759"/>
<comment type="caution">
    <text evidence="2">The sequence shown here is derived from an EMBL/GenBank/DDBJ whole genome shotgun (WGS) entry which is preliminary data.</text>
</comment>
<dbReference type="InterPro" id="IPR022190">
    <property type="entry name" value="DUF3716"/>
</dbReference>
<reference evidence="2 3" key="1">
    <citation type="submission" date="2014-02" db="EMBL/GenBank/DDBJ databases">
        <title>The genome sequence of the entomopathogenic fungus Metarhizium robertsii ARSEF 2575.</title>
        <authorList>
            <person name="Giuliano Garisto Donzelli B."/>
            <person name="Roe B.A."/>
            <person name="Macmil S.L."/>
            <person name="Krasnoff S.B."/>
            <person name="Gibson D.M."/>
        </authorList>
    </citation>
    <scope>NUCLEOTIDE SEQUENCE [LARGE SCALE GENOMIC DNA]</scope>
    <source>
        <strain evidence="2 3">ARSEF 2575</strain>
    </source>
</reference>
<dbReference type="HOGENOM" id="CLU_1540427_0_0_1"/>
<accession>A0A0A1UP44</accession>
<organism evidence="2 3">
    <name type="scientific">Metarhizium robertsii</name>
    <dbReference type="NCBI Taxonomy" id="568076"/>
    <lineage>
        <taxon>Eukaryota</taxon>
        <taxon>Fungi</taxon>
        <taxon>Dikarya</taxon>
        <taxon>Ascomycota</taxon>
        <taxon>Pezizomycotina</taxon>
        <taxon>Sordariomycetes</taxon>
        <taxon>Hypocreomycetidae</taxon>
        <taxon>Hypocreales</taxon>
        <taxon>Clavicipitaceae</taxon>
        <taxon>Metarhizium</taxon>
    </lineage>
</organism>